<dbReference type="KEGG" id="mtuy:H3143_00860"/>
<feature type="compositionally biased region" description="Pro residues" evidence="1">
    <location>
        <begin position="282"/>
        <end position="294"/>
    </location>
</feature>
<evidence type="ECO:0000256" key="2">
    <source>
        <dbReference type="SAM" id="Phobius"/>
    </source>
</evidence>
<dbReference type="Pfam" id="PF07271">
    <property type="entry name" value="Cytadhesin_P30"/>
    <property type="match status" value="1"/>
</dbReference>
<dbReference type="InterPro" id="IPR009896">
    <property type="entry name" value="Cytadhesin_P30/P32"/>
</dbReference>
<feature type="region of interest" description="Disordered" evidence="1">
    <location>
        <begin position="224"/>
        <end position="294"/>
    </location>
</feature>
<accession>A0A7D7YHW6</accession>
<dbReference type="GO" id="GO:0016020">
    <property type="term" value="C:membrane"/>
    <property type="evidence" value="ECO:0007669"/>
    <property type="project" value="InterPro"/>
</dbReference>
<feature type="transmembrane region" description="Helical" evidence="2">
    <location>
        <begin position="12"/>
        <end position="30"/>
    </location>
</feature>
<feature type="transmembrane region" description="Helical" evidence="2">
    <location>
        <begin position="62"/>
        <end position="86"/>
    </location>
</feature>
<gene>
    <name evidence="3" type="ORF">H3143_00860</name>
</gene>
<reference evidence="3 4" key="1">
    <citation type="journal article" date="2017" name="Int. J. Syst. Evol. Microbiol.">
        <title>Mycoplasma tullyi sp. nov., isolated from penguins of the genus Spheniscus.</title>
        <authorList>
            <person name="Yavari C.A."/>
            <person name="Ramirez A.S."/>
            <person name="Nicholas R.A.J."/>
            <person name="Radford A.D."/>
            <person name="Darby A.C."/>
            <person name="Bradbury J.M."/>
        </authorList>
    </citation>
    <scope>NUCLEOTIDE SEQUENCE [LARGE SCALE GENOMIC DNA]</scope>
    <source>
        <strain evidence="3 4">56A97T</strain>
    </source>
</reference>
<evidence type="ECO:0000256" key="1">
    <source>
        <dbReference type="SAM" id="MobiDB-lite"/>
    </source>
</evidence>
<protein>
    <submittedName>
        <fullName evidence="3">Adhesin</fullName>
    </submittedName>
</protein>
<proteinExistence type="predicted"/>
<dbReference type="Proteomes" id="UP000514704">
    <property type="component" value="Chromosome"/>
</dbReference>
<dbReference type="AlphaFoldDB" id="A0A7D7YHW6"/>
<sequence>MFSFKKLKSKLVGVSFVFSGVAVLGTTIGLSSEHKYEHSPTLVLHDGESNSVGPRKITSEPWFYPVVGAGAGLIVVSLLLGLGIGIPIAKKKERMMIQEREEHQRMVESLGMIQEENKTEAVETTAALPSEEANVSEPTQTSSVEAVTPQLGVGQPGFNQPQMAPQFGANPQQRMNPQGFGAPMGPNPMGQMPPRPGFPNQMGQMPPRPGFPNQMPNQMGGMPPRPGFPPNQMGQMPPRPGFRPQPGAPNQMGNQPGPGFQGPPNGPRMNFPNQGMNQGMPGPRPGFPPQNGPR</sequence>
<keyword evidence="2" id="KW-0472">Membrane</keyword>
<keyword evidence="4" id="KW-1185">Reference proteome</keyword>
<name>A0A7D7YHW6_9MOLU</name>
<dbReference type="EMBL" id="CP059674">
    <property type="protein sequence ID" value="QMT98679.1"/>
    <property type="molecule type" value="Genomic_DNA"/>
</dbReference>
<organism evidence="3 4">
    <name type="scientific">Mycoplasma tullyi</name>
    <dbReference type="NCBI Taxonomy" id="1612150"/>
    <lineage>
        <taxon>Bacteria</taxon>
        <taxon>Bacillati</taxon>
        <taxon>Mycoplasmatota</taxon>
        <taxon>Mollicutes</taxon>
        <taxon>Mycoplasmataceae</taxon>
        <taxon>Mycoplasma</taxon>
    </lineage>
</organism>
<keyword evidence="2" id="KW-1133">Transmembrane helix</keyword>
<feature type="compositionally biased region" description="Pro residues" evidence="1">
    <location>
        <begin position="237"/>
        <end position="247"/>
    </location>
</feature>
<evidence type="ECO:0000313" key="4">
    <source>
        <dbReference type="Proteomes" id="UP000514704"/>
    </source>
</evidence>
<dbReference type="GO" id="GO:0044650">
    <property type="term" value="P:adhesion of symbiont to host cell"/>
    <property type="evidence" value="ECO:0007669"/>
    <property type="project" value="InterPro"/>
</dbReference>
<feature type="compositionally biased region" description="Low complexity" evidence="1">
    <location>
        <begin position="248"/>
        <end position="258"/>
    </location>
</feature>
<dbReference type="RefSeq" id="WP_182078952.1">
    <property type="nucleotide sequence ID" value="NZ_CP059674.1"/>
</dbReference>
<keyword evidence="2" id="KW-0812">Transmembrane</keyword>
<evidence type="ECO:0000313" key="3">
    <source>
        <dbReference type="EMBL" id="QMT98679.1"/>
    </source>
</evidence>